<organism evidence="3 4">
    <name type="scientific">Pseudovibrio brasiliensis</name>
    <dbReference type="NCBI Taxonomy" id="1898042"/>
    <lineage>
        <taxon>Bacteria</taxon>
        <taxon>Pseudomonadati</taxon>
        <taxon>Pseudomonadota</taxon>
        <taxon>Alphaproteobacteria</taxon>
        <taxon>Hyphomicrobiales</taxon>
        <taxon>Stappiaceae</taxon>
        <taxon>Pseudovibrio</taxon>
    </lineage>
</organism>
<accession>A0ABX8AYD1</accession>
<feature type="region of interest" description="Disordered" evidence="1">
    <location>
        <begin position="657"/>
        <end position="678"/>
    </location>
</feature>
<sequence>MSNASTTTAQLEINLVDNITAPMKQIKISIAGLKKAEAELGAAPGINRMREAVQNLSGSFKKLKTNFTGVKASVMSLGKSTFGLASSFAKTGDAVAKLSKDTGLGIQEFQELRYAAERSDVSTKTFNESMKTFSKGLADARKGTGPLYSALKDANPELLESALAAENTGDALGLLMGSMGDIKKADFKPKFLKALFGKKGGDMEAFADLKPEELAAFRKEAQKLGVVLSEQDVGKSTKFADTFTQLQGAITGVKNEVAAALLPAFTHLGGKLTEILVNNRERIGVWAQQFGEKLPGAIDSAMNALTSIGEGFKTVIGLVETFTGPLDLVSIALGGFAGIKLAPLIGSILEVGSAIFRLGPLFARAISTIIGAMGPIGWAILGIGLVVGEIIAEWDKFKAYWQNAWNEISAAFEGGWVHGIAALLSRINPLKLMIDGIDHLTSKYLGFSPTEIVGGWITSIENLAISFYEKMKQIGVNLVNGMIDGLVSLGESIKQTGTELFQGFVDSIVAFVDTLKTTGTDLAKSVIEGLSSLKDLLSNTVLEFYESMKGMGASMVQGILDGLAAAWSGLKSWFSSSITKLMPKKVLEWIGWEEGSGPDEVPDVVAGVKAKSPTLKAMEDGAANSNAPNNDYSKTELNVTVNAGNATDPEAIAQLTGKATTKAVADAKRSRNSQLNDR</sequence>
<dbReference type="RefSeq" id="WP_075699251.1">
    <property type="nucleotide sequence ID" value="NZ_CP074131.1"/>
</dbReference>
<keyword evidence="2" id="KW-0812">Transmembrane</keyword>
<evidence type="ECO:0000256" key="2">
    <source>
        <dbReference type="SAM" id="Phobius"/>
    </source>
</evidence>
<reference evidence="3 4" key="1">
    <citation type="journal article" date="2021" name="Angew. Chem. Int. Ed. Engl.">
        <title>A novel family of nonribosomal peptides modulate collective behavior in Pseudovibrio bacteria isolated from marine sponges.</title>
        <authorList>
            <person name="Ioca L.P."/>
            <person name="Dai Y."/>
            <person name="Kunakom S."/>
            <person name="Diaz-Espinosa J."/>
            <person name="Krunic A."/>
            <person name="Crnkovic C.M."/>
            <person name="Orjala J."/>
            <person name="Sanchez L.M."/>
            <person name="Ferreira A.G."/>
            <person name="Berlinck R.G.S."/>
            <person name="Eustaquio A.S."/>
        </authorList>
    </citation>
    <scope>NUCLEOTIDE SEQUENCE [LARGE SCALE GENOMIC DNA]</scope>
    <source>
        <strain evidence="3 4">Ab134</strain>
        <plasmid evidence="3 4">pAb134-05</plasmid>
    </source>
</reference>
<evidence type="ECO:0000313" key="4">
    <source>
        <dbReference type="Proteomes" id="UP000680706"/>
    </source>
</evidence>
<name>A0ABX8AYD1_9HYPH</name>
<evidence type="ECO:0000256" key="1">
    <source>
        <dbReference type="SAM" id="MobiDB-lite"/>
    </source>
</evidence>
<keyword evidence="4" id="KW-1185">Reference proteome</keyword>
<dbReference type="Proteomes" id="UP000680706">
    <property type="component" value="Plasmid pAb134-05"/>
</dbReference>
<proteinExistence type="predicted"/>
<dbReference type="EMBL" id="CP074131">
    <property type="protein sequence ID" value="QUS59192.1"/>
    <property type="molecule type" value="Genomic_DNA"/>
</dbReference>
<feature type="transmembrane region" description="Helical" evidence="2">
    <location>
        <begin position="361"/>
        <end position="387"/>
    </location>
</feature>
<keyword evidence="3" id="KW-0614">Plasmid</keyword>
<geneLocation type="plasmid" evidence="3 4">
    <name>pAb134-05</name>
</geneLocation>
<evidence type="ECO:0000313" key="3">
    <source>
        <dbReference type="EMBL" id="QUS59192.1"/>
    </source>
</evidence>
<protein>
    <submittedName>
        <fullName evidence="3">Uncharacterized protein</fullName>
    </submittedName>
</protein>
<keyword evidence="2" id="KW-0472">Membrane</keyword>
<keyword evidence="2" id="KW-1133">Transmembrane helix</keyword>
<gene>
    <name evidence="3" type="ORF">KGB56_26975</name>
</gene>